<dbReference type="EMBL" id="QTSX02005233">
    <property type="protein sequence ID" value="KAJ9060196.1"/>
    <property type="molecule type" value="Genomic_DNA"/>
</dbReference>
<reference evidence="1" key="1">
    <citation type="submission" date="2022-04" db="EMBL/GenBank/DDBJ databases">
        <title>Genome of the entomopathogenic fungus Entomophthora muscae.</title>
        <authorList>
            <person name="Elya C."/>
            <person name="Lovett B.R."/>
            <person name="Lee E."/>
            <person name="Macias A.M."/>
            <person name="Hajek A.E."/>
            <person name="De Bivort B.L."/>
            <person name="Kasson M.T."/>
            <person name="De Fine Licht H.H."/>
            <person name="Stajich J.E."/>
        </authorList>
    </citation>
    <scope>NUCLEOTIDE SEQUENCE</scope>
    <source>
        <strain evidence="1">Berkeley</strain>
    </source>
</reference>
<keyword evidence="2" id="KW-1185">Reference proteome</keyword>
<evidence type="ECO:0000313" key="1">
    <source>
        <dbReference type="EMBL" id="KAJ9060196.1"/>
    </source>
</evidence>
<protein>
    <submittedName>
        <fullName evidence="1">Uncharacterized protein</fullName>
    </submittedName>
</protein>
<organism evidence="1 2">
    <name type="scientific">Entomophthora muscae</name>
    <dbReference type="NCBI Taxonomy" id="34485"/>
    <lineage>
        <taxon>Eukaryota</taxon>
        <taxon>Fungi</taxon>
        <taxon>Fungi incertae sedis</taxon>
        <taxon>Zoopagomycota</taxon>
        <taxon>Entomophthoromycotina</taxon>
        <taxon>Entomophthoromycetes</taxon>
        <taxon>Entomophthorales</taxon>
        <taxon>Entomophthoraceae</taxon>
        <taxon>Entomophthora</taxon>
    </lineage>
</organism>
<accession>A0ACC2SCR1</accession>
<proteinExistence type="predicted"/>
<comment type="caution">
    <text evidence="1">The sequence shown here is derived from an EMBL/GenBank/DDBJ whole genome shotgun (WGS) entry which is preliminary data.</text>
</comment>
<dbReference type="Proteomes" id="UP001165960">
    <property type="component" value="Unassembled WGS sequence"/>
</dbReference>
<gene>
    <name evidence="1" type="ORF">DSO57_1033410</name>
</gene>
<evidence type="ECO:0000313" key="2">
    <source>
        <dbReference type="Proteomes" id="UP001165960"/>
    </source>
</evidence>
<sequence length="95" mass="10154">MSAPHSCCSHIPPLLALTTLSQESSATIKFLMSQSIGKFSGEGLHAWSYSFEDPCNIVALSDVASLNKVGSKLCDSAASGIKACYLKAEMDRRLE</sequence>
<name>A0ACC2SCR1_9FUNG</name>